<dbReference type="PANTHER" id="PTHR42791">
    <property type="entry name" value="GNAT FAMILY ACETYLTRANSFERASE"/>
    <property type="match status" value="1"/>
</dbReference>
<evidence type="ECO:0000313" key="3">
    <source>
        <dbReference type="Proteomes" id="UP000799750"/>
    </source>
</evidence>
<dbReference type="SUPFAM" id="SSF55729">
    <property type="entry name" value="Acyl-CoA N-acyltransferases (Nat)"/>
    <property type="match status" value="1"/>
</dbReference>
<dbReference type="EMBL" id="MU004192">
    <property type="protein sequence ID" value="KAF2493278.1"/>
    <property type="molecule type" value="Genomic_DNA"/>
</dbReference>
<evidence type="ECO:0000259" key="1">
    <source>
        <dbReference type="PROSITE" id="PS51186"/>
    </source>
</evidence>
<dbReference type="Proteomes" id="UP000799750">
    <property type="component" value="Unassembled WGS sequence"/>
</dbReference>
<dbReference type="GO" id="GO:0016747">
    <property type="term" value="F:acyltransferase activity, transferring groups other than amino-acyl groups"/>
    <property type="evidence" value="ECO:0007669"/>
    <property type="project" value="InterPro"/>
</dbReference>
<name>A0A6A6QLC6_9PEZI</name>
<gene>
    <name evidence="2" type="ORF">BU16DRAFT_619619</name>
</gene>
<accession>A0A6A6QLC6</accession>
<proteinExistence type="predicted"/>
<dbReference type="AlphaFoldDB" id="A0A6A6QLC6"/>
<dbReference type="InterPro" id="IPR000182">
    <property type="entry name" value="GNAT_dom"/>
</dbReference>
<sequence>MAESIEKRPHFKPGEVIISPVTEADLISLAEGYYASFDPSCTQAFRFAERMKPWLREPHTRWTKATLSPTSPSSDAAYPNRVIGHAGWLAPARTATETLNFWRKDASEVLGWRAKMGWTEAYEEELWSGTDVEVAMGVFEKWDRVRGELMKGRVGGYWHLAPLWVIPEFQGRGVSSLLVRDVAELADRETPSTPMYLEAMEKAMPVYRHFGYQDVEGEGAGFVMIRYGPPKEAVEEEKEKAE</sequence>
<feature type="domain" description="N-acetyltransferase" evidence="1">
    <location>
        <begin position="90"/>
        <end position="241"/>
    </location>
</feature>
<organism evidence="2 3">
    <name type="scientific">Lophium mytilinum</name>
    <dbReference type="NCBI Taxonomy" id="390894"/>
    <lineage>
        <taxon>Eukaryota</taxon>
        <taxon>Fungi</taxon>
        <taxon>Dikarya</taxon>
        <taxon>Ascomycota</taxon>
        <taxon>Pezizomycotina</taxon>
        <taxon>Dothideomycetes</taxon>
        <taxon>Pleosporomycetidae</taxon>
        <taxon>Mytilinidiales</taxon>
        <taxon>Mytilinidiaceae</taxon>
        <taxon>Lophium</taxon>
    </lineage>
</organism>
<dbReference type="OrthoDB" id="196847at2759"/>
<dbReference type="Gene3D" id="3.40.630.30">
    <property type="match status" value="1"/>
</dbReference>
<keyword evidence="3" id="KW-1185">Reference proteome</keyword>
<dbReference type="PROSITE" id="PS51186">
    <property type="entry name" value="GNAT"/>
    <property type="match status" value="1"/>
</dbReference>
<dbReference type="CDD" id="cd04301">
    <property type="entry name" value="NAT_SF"/>
    <property type="match status" value="1"/>
</dbReference>
<dbReference type="InterPro" id="IPR016181">
    <property type="entry name" value="Acyl_CoA_acyltransferase"/>
</dbReference>
<dbReference type="InterPro" id="IPR052523">
    <property type="entry name" value="Trichothecene_AcTrans"/>
</dbReference>
<dbReference type="PANTHER" id="PTHR42791:SF2">
    <property type="entry name" value="N-ACETYLTRANSFERASE DOMAIN-CONTAINING PROTEIN"/>
    <property type="match status" value="1"/>
</dbReference>
<protein>
    <recommendedName>
        <fullName evidence="1">N-acetyltransferase domain-containing protein</fullName>
    </recommendedName>
</protein>
<evidence type="ECO:0000313" key="2">
    <source>
        <dbReference type="EMBL" id="KAF2493278.1"/>
    </source>
</evidence>
<reference evidence="2" key="1">
    <citation type="journal article" date="2020" name="Stud. Mycol.">
        <title>101 Dothideomycetes genomes: a test case for predicting lifestyles and emergence of pathogens.</title>
        <authorList>
            <person name="Haridas S."/>
            <person name="Albert R."/>
            <person name="Binder M."/>
            <person name="Bloem J."/>
            <person name="Labutti K."/>
            <person name="Salamov A."/>
            <person name="Andreopoulos B."/>
            <person name="Baker S."/>
            <person name="Barry K."/>
            <person name="Bills G."/>
            <person name="Bluhm B."/>
            <person name="Cannon C."/>
            <person name="Castanera R."/>
            <person name="Culley D."/>
            <person name="Daum C."/>
            <person name="Ezra D."/>
            <person name="Gonzalez J."/>
            <person name="Henrissat B."/>
            <person name="Kuo A."/>
            <person name="Liang C."/>
            <person name="Lipzen A."/>
            <person name="Lutzoni F."/>
            <person name="Magnuson J."/>
            <person name="Mondo S."/>
            <person name="Nolan M."/>
            <person name="Ohm R."/>
            <person name="Pangilinan J."/>
            <person name="Park H.-J."/>
            <person name="Ramirez L."/>
            <person name="Alfaro M."/>
            <person name="Sun H."/>
            <person name="Tritt A."/>
            <person name="Yoshinaga Y."/>
            <person name="Zwiers L.-H."/>
            <person name="Turgeon B."/>
            <person name="Goodwin S."/>
            <person name="Spatafora J."/>
            <person name="Crous P."/>
            <person name="Grigoriev I."/>
        </authorList>
    </citation>
    <scope>NUCLEOTIDE SEQUENCE</scope>
    <source>
        <strain evidence="2">CBS 269.34</strain>
    </source>
</reference>
<dbReference type="Pfam" id="PF13673">
    <property type="entry name" value="Acetyltransf_10"/>
    <property type="match status" value="1"/>
</dbReference>